<dbReference type="Gene3D" id="3.60.20.10">
    <property type="entry name" value="Glutamine Phosphoribosylpyrophosphate, subunit 1, domain 1"/>
    <property type="match status" value="1"/>
</dbReference>
<dbReference type="AlphaFoldDB" id="A0A7V3ZYR5"/>
<evidence type="ECO:0000256" key="6">
    <source>
        <dbReference type="ARBA" id="ARBA00022737"/>
    </source>
</evidence>
<comment type="caution">
    <text evidence="10">The sequence shown here is derived from an EMBL/GenBank/DDBJ whole genome shotgun (WGS) entry which is preliminary data.</text>
</comment>
<comment type="catalytic activity">
    <reaction evidence="1">
        <text>D-fructose 6-phosphate + L-glutamine = D-glucosamine 6-phosphate + L-glutamate</text>
        <dbReference type="Rhea" id="RHEA:13237"/>
        <dbReference type="ChEBI" id="CHEBI:29985"/>
        <dbReference type="ChEBI" id="CHEBI:58359"/>
        <dbReference type="ChEBI" id="CHEBI:58725"/>
        <dbReference type="ChEBI" id="CHEBI:61527"/>
        <dbReference type="EC" id="2.6.1.16"/>
    </reaction>
</comment>
<dbReference type="Pfam" id="PF01380">
    <property type="entry name" value="SIS"/>
    <property type="match status" value="2"/>
</dbReference>
<evidence type="ECO:0000256" key="1">
    <source>
        <dbReference type="ARBA" id="ARBA00001031"/>
    </source>
</evidence>
<sequence length="601" mass="67578">MCGFFSIIFKNDRKELGSILTKAGFRLAYRGYDTVGIGYIKENGSFEIRKAPGKIHRVYKDLNFEEVEGKRGTIQLRWATYGAPSYENAQPHLDCRRRLIGAHNGNIVNSPFLRENLIQKGHHFNGENDGETLVHVIEEYYNSSGDLKGSIFRAYEILKGDYAFSITAVNENKFYAVKKGSSLFLGVGEGFIAVSSDLVALLDLTKNIVTLYDGEMVEFTESEYTIYNLNTREKIHREPVYTEMDIKDAEKGNFPHFMIKEIYEIPEKARNIINFLPEFKKLDQIVDDILTSKKKFITGSGTSLHAGILGSFYLSRIAKEMFIPVAASEFSERYGDVIGDGDLLFVVTQSGETKDVKNAMDSFGNRGKTIGLINVLGSSIALRCDHVIPVLSDLEISVPATKTFVNQVIALLYLSIAIAKKKGLSYPEINFEELPQKLSETIKIAETYKSEVIKALIPWRDFYVLGFGLTYPIALEGALKIKEVVYIHAEGMYSAEFKHGPLSIVEEEYPVIFVATLKDKHMILSHINEVKCRGGKIITIAPDDEELRKESHIFVPIPDGNEYLTPILSVIPMQIIAYHMSIHKGIDPDFPKNISKTLTVD</sequence>
<evidence type="ECO:0000313" key="10">
    <source>
        <dbReference type="EMBL" id="HGL17840.1"/>
    </source>
</evidence>
<keyword evidence="5 10" id="KW-0808">Transferase</keyword>
<dbReference type="InterPro" id="IPR035490">
    <property type="entry name" value="GlmS/FrlB_SIS"/>
</dbReference>
<dbReference type="GO" id="GO:0006047">
    <property type="term" value="P:UDP-N-acetylglucosamine metabolic process"/>
    <property type="evidence" value="ECO:0007669"/>
    <property type="project" value="TreeGrafter"/>
</dbReference>
<evidence type="ECO:0000259" key="8">
    <source>
        <dbReference type="PROSITE" id="PS51278"/>
    </source>
</evidence>
<dbReference type="NCBIfam" id="NF001484">
    <property type="entry name" value="PRK00331.1"/>
    <property type="match status" value="1"/>
</dbReference>
<keyword evidence="7" id="KW-0315">Glutamine amidotransferase</keyword>
<dbReference type="InterPro" id="IPR001347">
    <property type="entry name" value="SIS_dom"/>
</dbReference>
<feature type="domain" description="Glutamine amidotransferase type-2" evidence="8">
    <location>
        <begin position="2"/>
        <end position="222"/>
    </location>
</feature>
<dbReference type="GO" id="GO:0004360">
    <property type="term" value="F:glutamine-fructose-6-phosphate transaminase (isomerizing) activity"/>
    <property type="evidence" value="ECO:0007669"/>
    <property type="project" value="UniProtKB-EC"/>
</dbReference>
<dbReference type="EMBL" id="DTDJ01000036">
    <property type="protein sequence ID" value="HGL17840.1"/>
    <property type="molecule type" value="Genomic_DNA"/>
</dbReference>
<reference evidence="10" key="1">
    <citation type="journal article" date="2020" name="mSystems">
        <title>Genome- and Community-Level Interaction Insights into Carbon Utilization and Element Cycling Functions of Hydrothermarchaeota in Hydrothermal Sediment.</title>
        <authorList>
            <person name="Zhou Z."/>
            <person name="Liu Y."/>
            <person name="Xu W."/>
            <person name="Pan J."/>
            <person name="Luo Z.H."/>
            <person name="Li M."/>
        </authorList>
    </citation>
    <scope>NUCLEOTIDE SEQUENCE [LARGE SCALE GENOMIC DNA]</scope>
    <source>
        <strain evidence="10">SpSt-69</strain>
    </source>
</reference>
<evidence type="ECO:0000256" key="2">
    <source>
        <dbReference type="ARBA" id="ARBA00012916"/>
    </source>
</evidence>
<name>A0A7V3ZYR5_UNCW3</name>
<dbReference type="InterPro" id="IPR029055">
    <property type="entry name" value="Ntn_hydrolases_N"/>
</dbReference>
<dbReference type="GO" id="GO:0006002">
    <property type="term" value="P:fructose 6-phosphate metabolic process"/>
    <property type="evidence" value="ECO:0007669"/>
    <property type="project" value="TreeGrafter"/>
</dbReference>
<dbReference type="PROSITE" id="PS51464">
    <property type="entry name" value="SIS"/>
    <property type="match status" value="2"/>
</dbReference>
<gene>
    <name evidence="10" type="primary">glmS</name>
    <name evidence="10" type="ORF">ENU66_05905</name>
</gene>
<evidence type="ECO:0000259" key="9">
    <source>
        <dbReference type="PROSITE" id="PS51464"/>
    </source>
</evidence>
<dbReference type="PROSITE" id="PS51278">
    <property type="entry name" value="GATASE_TYPE_2"/>
    <property type="match status" value="1"/>
</dbReference>
<dbReference type="NCBIfam" id="TIGR01135">
    <property type="entry name" value="glmS"/>
    <property type="match status" value="1"/>
</dbReference>
<dbReference type="GO" id="GO:0097367">
    <property type="term" value="F:carbohydrate derivative binding"/>
    <property type="evidence" value="ECO:0007669"/>
    <property type="project" value="InterPro"/>
</dbReference>
<keyword evidence="6" id="KW-0677">Repeat</keyword>
<dbReference type="Pfam" id="PF13537">
    <property type="entry name" value="GATase_7"/>
    <property type="match status" value="1"/>
</dbReference>
<proteinExistence type="predicted"/>
<feature type="domain" description="SIS" evidence="9">
    <location>
        <begin position="444"/>
        <end position="591"/>
    </location>
</feature>
<dbReference type="CDD" id="cd05009">
    <property type="entry name" value="SIS_GlmS_GlmD_2"/>
    <property type="match status" value="1"/>
</dbReference>
<organism evidence="10">
    <name type="scientific">candidate division WOR-3 bacterium</name>
    <dbReference type="NCBI Taxonomy" id="2052148"/>
    <lineage>
        <taxon>Bacteria</taxon>
        <taxon>Bacteria division WOR-3</taxon>
    </lineage>
</organism>
<dbReference type="PANTHER" id="PTHR10937:SF0">
    <property type="entry name" value="GLUTAMINE--FRUCTOSE-6-PHOSPHATE TRANSAMINASE (ISOMERIZING)"/>
    <property type="match status" value="1"/>
</dbReference>
<dbReference type="EC" id="2.6.1.16" evidence="2"/>
<dbReference type="PANTHER" id="PTHR10937">
    <property type="entry name" value="GLUCOSAMINE--FRUCTOSE-6-PHOSPHATE AMINOTRANSFERASE, ISOMERIZING"/>
    <property type="match status" value="1"/>
</dbReference>
<dbReference type="Gene3D" id="3.40.50.10490">
    <property type="entry name" value="Glucose-6-phosphate isomerase like protein, domain 1"/>
    <property type="match status" value="2"/>
</dbReference>
<accession>A0A7V3ZYR5</accession>
<evidence type="ECO:0000256" key="5">
    <source>
        <dbReference type="ARBA" id="ARBA00022679"/>
    </source>
</evidence>
<protein>
    <recommendedName>
        <fullName evidence="3">Glutamine--fructose-6-phosphate aminotransferase [isomerizing]</fullName>
        <ecNumber evidence="2">2.6.1.16</ecNumber>
    </recommendedName>
</protein>
<feature type="domain" description="SIS" evidence="9">
    <location>
        <begin position="285"/>
        <end position="424"/>
    </location>
</feature>
<dbReference type="InterPro" id="IPR035466">
    <property type="entry name" value="GlmS/AgaS_SIS"/>
</dbReference>
<evidence type="ECO:0000256" key="3">
    <source>
        <dbReference type="ARBA" id="ARBA00016090"/>
    </source>
</evidence>
<evidence type="ECO:0000256" key="7">
    <source>
        <dbReference type="ARBA" id="ARBA00022962"/>
    </source>
</evidence>
<dbReference type="InterPro" id="IPR005855">
    <property type="entry name" value="GFAT"/>
</dbReference>
<dbReference type="SUPFAM" id="SSF56235">
    <property type="entry name" value="N-terminal nucleophile aminohydrolases (Ntn hydrolases)"/>
    <property type="match status" value="1"/>
</dbReference>
<dbReference type="SUPFAM" id="SSF53697">
    <property type="entry name" value="SIS domain"/>
    <property type="match status" value="1"/>
</dbReference>
<dbReference type="InterPro" id="IPR046348">
    <property type="entry name" value="SIS_dom_sf"/>
</dbReference>
<evidence type="ECO:0000256" key="4">
    <source>
        <dbReference type="ARBA" id="ARBA00022576"/>
    </source>
</evidence>
<keyword evidence="4 10" id="KW-0032">Aminotransferase</keyword>
<dbReference type="CDD" id="cd05008">
    <property type="entry name" value="SIS_GlmS_GlmD_1"/>
    <property type="match status" value="1"/>
</dbReference>
<dbReference type="GO" id="GO:0006487">
    <property type="term" value="P:protein N-linked glycosylation"/>
    <property type="evidence" value="ECO:0007669"/>
    <property type="project" value="TreeGrafter"/>
</dbReference>
<dbReference type="InterPro" id="IPR017932">
    <property type="entry name" value="GATase_2_dom"/>
</dbReference>